<keyword evidence="4" id="KW-1185">Reference proteome</keyword>
<dbReference type="PROSITE" id="PS51257">
    <property type="entry name" value="PROKAR_LIPOPROTEIN"/>
    <property type="match status" value="1"/>
</dbReference>
<reference evidence="4" key="1">
    <citation type="submission" date="2024-01" db="EMBL/GenBank/DDBJ databases">
        <title>Mycovorax composti gen. nov. sp. nov., a member of the family Chitinophagaceae isolated from button mushroom compost.</title>
        <authorList>
            <person name="Thai M."/>
            <person name="Bell T.L."/>
            <person name="Kertesz M.A."/>
        </authorList>
    </citation>
    <scope>NUCLEOTIDE SEQUENCE [LARGE SCALE GENOMIC DNA]</scope>
    <source>
        <strain evidence="4">C216</strain>
    </source>
</reference>
<feature type="domain" description="BT-3987-like N-terminal" evidence="1">
    <location>
        <begin position="69"/>
        <end position="159"/>
    </location>
</feature>
<evidence type="ECO:0008006" key="5">
    <source>
        <dbReference type="Google" id="ProtNLM"/>
    </source>
</evidence>
<evidence type="ECO:0000313" key="4">
    <source>
        <dbReference type="Proteomes" id="UP001321305"/>
    </source>
</evidence>
<feature type="domain" description="DUF7015" evidence="2">
    <location>
        <begin position="180"/>
        <end position="279"/>
    </location>
</feature>
<dbReference type="InterPro" id="IPR054281">
    <property type="entry name" value="DUF7015"/>
</dbReference>
<dbReference type="Gene3D" id="2.60.40.1740">
    <property type="entry name" value="hypothetical protein (bacova_03559)"/>
    <property type="match status" value="1"/>
</dbReference>
<evidence type="ECO:0000313" key="3">
    <source>
        <dbReference type="EMBL" id="WWC82461.1"/>
    </source>
</evidence>
<accession>A0ABZ2EGF0</accession>
<dbReference type="InterPro" id="IPR013728">
    <property type="entry name" value="BT_3987-like_N"/>
</dbReference>
<name>A0ABZ2EGF0_9BACT</name>
<protein>
    <recommendedName>
        <fullName evidence="5">DUF1735 domain-containing protein</fullName>
    </recommendedName>
</protein>
<proteinExistence type="predicted"/>
<dbReference type="Pfam" id="PF08522">
    <property type="entry name" value="BT_3987-like_N"/>
    <property type="match status" value="1"/>
</dbReference>
<dbReference type="Proteomes" id="UP001321305">
    <property type="component" value="Chromosome"/>
</dbReference>
<sequence>MKKILYLFLIMTGSTLLLQSCLKGRDLVLDPDAVPAVVEFGNPAVLTSAPTDSFRLYTVSYNIVPSAILEVPVVYTGPKNAPRDIAVNVAVDEEWLNKYNTVKSANMTLLPASVYTMPSSATIRKGEKTATINIDFKVDQISLEEAYILPLKITDASGETLSKYFSRILIRVMGKNPYDGVYHYRTSAATSLVPNANKSNVPLETVTATRVKTNLLYTYSNIITYEIDPTTNKVTVIGVDPSIGTPITDPASNWDPVNKVLYVKWTAGSRQFEEWYTRTGDRN</sequence>
<dbReference type="RefSeq" id="WP_409966284.1">
    <property type="nucleotide sequence ID" value="NZ_CP144143.1"/>
</dbReference>
<organism evidence="3 4">
    <name type="scientific">Mycovorax composti</name>
    <dbReference type="NCBI Taxonomy" id="2962693"/>
    <lineage>
        <taxon>Bacteria</taxon>
        <taxon>Pseudomonadati</taxon>
        <taxon>Bacteroidota</taxon>
        <taxon>Chitinophagia</taxon>
        <taxon>Chitinophagales</taxon>
        <taxon>Chitinophagaceae</taxon>
        <taxon>Mycovorax</taxon>
    </lineage>
</organism>
<dbReference type="Pfam" id="PF22839">
    <property type="entry name" value="DUF7015"/>
    <property type="match status" value="1"/>
</dbReference>
<evidence type="ECO:0000259" key="2">
    <source>
        <dbReference type="Pfam" id="PF22839"/>
    </source>
</evidence>
<dbReference type="EMBL" id="CP144143">
    <property type="protein sequence ID" value="WWC82461.1"/>
    <property type="molecule type" value="Genomic_DNA"/>
</dbReference>
<evidence type="ECO:0000259" key="1">
    <source>
        <dbReference type="Pfam" id="PF08522"/>
    </source>
</evidence>
<gene>
    <name evidence="3" type="ORF">PIECOFPK_00164</name>
</gene>